<gene>
    <name evidence="3" type="ORF">G4B88_013119</name>
</gene>
<proteinExistence type="predicted"/>
<sequence length="294" mass="32552">MDPPQSSRPQGEQVEPRAARTDPPAMHPPPQNLGDNAGADQWMSTITCILDNMGVTGTERVNCAAFMFQEHGRVWWDIVGQTRDVSVMTWEEFKKLFEEKFYNVAMRTSHQEDFVKLTQGKMSVVEYTLEFDRLSKFAGDLVPTDFTRKQKYVQGLNATISRDLKITTSHDTLYKRGVDLALIAEEAEQQVMKEQGAKDAVTASNPPASGSISKGTNSGNPDHKWKAEASRALGGNRKFRGNRGGRRVAGPHSGHIPSVLNAKKEEPKKNTAQNPGRLFTMTQADADASPSVVY</sequence>
<organism evidence="3 4">
    <name type="scientific">Cannabis sativa</name>
    <name type="common">Hemp</name>
    <name type="synonym">Marijuana</name>
    <dbReference type="NCBI Taxonomy" id="3483"/>
    <lineage>
        <taxon>Eukaryota</taxon>
        <taxon>Viridiplantae</taxon>
        <taxon>Streptophyta</taxon>
        <taxon>Embryophyta</taxon>
        <taxon>Tracheophyta</taxon>
        <taxon>Spermatophyta</taxon>
        <taxon>Magnoliopsida</taxon>
        <taxon>eudicotyledons</taxon>
        <taxon>Gunneridae</taxon>
        <taxon>Pentapetalae</taxon>
        <taxon>rosids</taxon>
        <taxon>fabids</taxon>
        <taxon>Rosales</taxon>
        <taxon>Cannabaceae</taxon>
        <taxon>Cannabis</taxon>
    </lineage>
</organism>
<dbReference type="EMBL" id="JAATIQ010000010">
    <property type="protein sequence ID" value="KAF4401832.1"/>
    <property type="molecule type" value="Genomic_DNA"/>
</dbReference>
<feature type="domain" description="Retrotransposon gag" evidence="2">
    <location>
        <begin position="64"/>
        <end position="157"/>
    </location>
</feature>
<name>A0A7J6I2P4_CANSA</name>
<dbReference type="InterPro" id="IPR005162">
    <property type="entry name" value="Retrotrans_gag_dom"/>
</dbReference>
<feature type="compositionally biased region" description="Polar residues" evidence="1">
    <location>
        <begin position="1"/>
        <end position="10"/>
    </location>
</feature>
<evidence type="ECO:0000256" key="1">
    <source>
        <dbReference type="SAM" id="MobiDB-lite"/>
    </source>
</evidence>
<protein>
    <recommendedName>
        <fullName evidence="2">Retrotransposon gag domain-containing protein</fullName>
    </recommendedName>
</protein>
<evidence type="ECO:0000313" key="4">
    <source>
        <dbReference type="Proteomes" id="UP000583929"/>
    </source>
</evidence>
<feature type="region of interest" description="Disordered" evidence="1">
    <location>
        <begin position="193"/>
        <end position="294"/>
    </location>
</feature>
<feature type="compositionally biased region" description="Basic residues" evidence="1">
    <location>
        <begin position="237"/>
        <end position="246"/>
    </location>
</feature>
<feature type="compositionally biased region" description="Polar residues" evidence="1">
    <location>
        <begin position="202"/>
        <end position="220"/>
    </location>
</feature>
<dbReference type="Pfam" id="PF03732">
    <property type="entry name" value="Retrotrans_gag"/>
    <property type="match status" value="1"/>
</dbReference>
<keyword evidence="4" id="KW-1185">Reference proteome</keyword>
<feature type="region of interest" description="Disordered" evidence="1">
    <location>
        <begin position="1"/>
        <end position="38"/>
    </location>
</feature>
<comment type="caution">
    <text evidence="3">The sequence shown here is derived from an EMBL/GenBank/DDBJ whole genome shotgun (WGS) entry which is preliminary data.</text>
</comment>
<dbReference type="Proteomes" id="UP000583929">
    <property type="component" value="Unassembled WGS sequence"/>
</dbReference>
<evidence type="ECO:0000259" key="2">
    <source>
        <dbReference type="Pfam" id="PF03732"/>
    </source>
</evidence>
<dbReference type="AlphaFoldDB" id="A0A7J6I2P4"/>
<accession>A0A7J6I2P4</accession>
<reference evidence="3 4" key="1">
    <citation type="journal article" date="2020" name="bioRxiv">
        <title>Sequence and annotation of 42 cannabis genomes reveals extensive copy number variation in cannabinoid synthesis and pathogen resistance genes.</title>
        <authorList>
            <person name="Mckernan K.J."/>
            <person name="Helbert Y."/>
            <person name="Kane L.T."/>
            <person name="Ebling H."/>
            <person name="Zhang L."/>
            <person name="Liu B."/>
            <person name="Eaton Z."/>
            <person name="Mclaughlin S."/>
            <person name="Kingan S."/>
            <person name="Baybayan P."/>
            <person name="Concepcion G."/>
            <person name="Jordan M."/>
            <person name="Riva A."/>
            <person name="Barbazuk W."/>
            <person name="Harkins T."/>
        </authorList>
    </citation>
    <scope>NUCLEOTIDE SEQUENCE [LARGE SCALE GENOMIC DNA]</scope>
    <source>
        <strain evidence="4">cv. Jamaican Lion 4</strain>
        <tissue evidence="3">Leaf</tissue>
    </source>
</reference>
<evidence type="ECO:0000313" key="3">
    <source>
        <dbReference type="EMBL" id="KAF4401832.1"/>
    </source>
</evidence>